<accession>A0A162D168</accession>
<evidence type="ECO:0000256" key="1">
    <source>
        <dbReference type="SAM" id="MobiDB-lite"/>
    </source>
</evidence>
<protein>
    <submittedName>
        <fullName evidence="2">Uncharacterized protein</fullName>
    </submittedName>
</protein>
<organism evidence="2 3">
    <name type="scientific">Daphnia magna</name>
    <dbReference type="NCBI Taxonomy" id="35525"/>
    <lineage>
        <taxon>Eukaryota</taxon>
        <taxon>Metazoa</taxon>
        <taxon>Ecdysozoa</taxon>
        <taxon>Arthropoda</taxon>
        <taxon>Crustacea</taxon>
        <taxon>Branchiopoda</taxon>
        <taxon>Diplostraca</taxon>
        <taxon>Cladocera</taxon>
        <taxon>Anomopoda</taxon>
        <taxon>Daphniidae</taxon>
        <taxon>Daphnia</taxon>
    </lineage>
</organism>
<dbReference type="EMBL" id="LRGB01005444">
    <property type="protein sequence ID" value="KZS02054.1"/>
    <property type="molecule type" value="Genomic_DNA"/>
</dbReference>
<evidence type="ECO:0000313" key="2">
    <source>
        <dbReference type="EMBL" id="KZS02054.1"/>
    </source>
</evidence>
<feature type="region of interest" description="Disordered" evidence="1">
    <location>
        <begin position="127"/>
        <end position="146"/>
    </location>
</feature>
<dbReference type="AlphaFoldDB" id="A0A162D168"/>
<keyword evidence="3" id="KW-1185">Reference proteome</keyword>
<evidence type="ECO:0000313" key="3">
    <source>
        <dbReference type="Proteomes" id="UP000076858"/>
    </source>
</evidence>
<gene>
    <name evidence="2" type="ORF">APZ42_001059</name>
</gene>
<reference evidence="2 3" key="1">
    <citation type="submission" date="2016-03" db="EMBL/GenBank/DDBJ databases">
        <title>EvidentialGene: Evidence-directed Construction of Genes on Genomes.</title>
        <authorList>
            <person name="Gilbert D.G."/>
            <person name="Choi J.-H."/>
            <person name="Mockaitis K."/>
            <person name="Colbourne J."/>
            <person name="Pfrender M."/>
        </authorList>
    </citation>
    <scope>NUCLEOTIDE SEQUENCE [LARGE SCALE GENOMIC DNA]</scope>
    <source>
        <strain evidence="2 3">Xinb3</strain>
        <tissue evidence="2">Complete organism</tissue>
    </source>
</reference>
<sequence length="177" mass="19070">GANVTEAQPEVTTKVCVSTGTQTSLAISHPATSHGAESGNPVGSSGERANWGCNYRRFLQQWRPRDSGLGERTVVDPDDSGEEAGARERSTTYPPLLGSRAESRQLGGSGDRRGLLHGVTSVVFRRPTKGRGRAQSEFRAGRGHQSGGLGLARLEKPTHILERFITCRFGRRRGACE</sequence>
<feature type="region of interest" description="Disordered" evidence="1">
    <location>
        <begin position="68"/>
        <end position="114"/>
    </location>
</feature>
<comment type="caution">
    <text evidence="2">The sequence shown here is derived from an EMBL/GenBank/DDBJ whole genome shotgun (WGS) entry which is preliminary data.</text>
</comment>
<name>A0A162D168_9CRUS</name>
<dbReference type="Proteomes" id="UP000076858">
    <property type="component" value="Unassembled WGS sequence"/>
</dbReference>
<feature type="region of interest" description="Disordered" evidence="1">
    <location>
        <begin position="27"/>
        <end position="46"/>
    </location>
</feature>
<proteinExistence type="predicted"/>
<feature type="non-terminal residue" evidence="2">
    <location>
        <position position="1"/>
    </location>
</feature>